<dbReference type="EMBL" id="CAJVPL010000447">
    <property type="protein sequence ID" value="CAG8498307.1"/>
    <property type="molecule type" value="Genomic_DNA"/>
</dbReference>
<dbReference type="AlphaFoldDB" id="A0A9N8ZJV8"/>
<name>A0A9N8ZJV8_9GLOM</name>
<feature type="transmembrane region" description="Helical" evidence="1">
    <location>
        <begin position="234"/>
        <end position="258"/>
    </location>
</feature>
<sequence>MTISSLIEENNSFSNITSYSNQTKQLCIFPECDHQLNQAERIICVTAISYATVIMCTSLVFLYYRTFVKDQSWYFPLTWGKRIIRLRPQEAFHIFASSFGLMIILNSTLLLTESYSDIKWALVGSHLPHVVGYSALTLYPIGLVYSLSSIDHNFNHKNTLLLNRHIIDSVGFFLLLGPALTIFPSSWFQGGYIIDGNYNAIYSVLKKYVTILKHRADPGHDWKLHRVRFLSRHLTMVVASITILYISKIILNLTVTFLEGTKRFYILLNAFAIFQGLVFAQFGQLIILYNFFEIQFPPGSNRSIFTQLFLMKNTQTTVISSSRSNLILHQNHNHSYTFYSNNHDHRHHKESRRNSLYGFASLCHSTNPVNPSQIDNINNARNNLENGGSESSLPNSFPLVRVAPSQISEIDLNEIFVREQQR</sequence>
<feature type="transmembrane region" description="Helical" evidence="1">
    <location>
        <begin position="91"/>
        <end position="110"/>
    </location>
</feature>
<feature type="transmembrane region" description="Helical" evidence="1">
    <location>
        <begin position="130"/>
        <end position="148"/>
    </location>
</feature>
<evidence type="ECO:0000313" key="2">
    <source>
        <dbReference type="EMBL" id="CAG8498307.1"/>
    </source>
</evidence>
<keyword evidence="3" id="KW-1185">Reference proteome</keyword>
<gene>
    <name evidence="2" type="ORF">AGERDE_LOCUS4113</name>
</gene>
<accession>A0A9N8ZJV8</accession>
<reference evidence="2" key="1">
    <citation type="submission" date="2021-06" db="EMBL/GenBank/DDBJ databases">
        <authorList>
            <person name="Kallberg Y."/>
            <person name="Tangrot J."/>
            <person name="Rosling A."/>
        </authorList>
    </citation>
    <scope>NUCLEOTIDE SEQUENCE</scope>
    <source>
        <strain evidence="2">MT106</strain>
    </source>
</reference>
<feature type="transmembrane region" description="Helical" evidence="1">
    <location>
        <begin position="42"/>
        <end position="64"/>
    </location>
</feature>
<comment type="caution">
    <text evidence="2">The sequence shown here is derived from an EMBL/GenBank/DDBJ whole genome shotgun (WGS) entry which is preliminary data.</text>
</comment>
<feature type="transmembrane region" description="Helical" evidence="1">
    <location>
        <begin position="265"/>
        <end position="292"/>
    </location>
</feature>
<keyword evidence="1" id="KW-0812">Transmembrane</keyword>
<dbReference type="OrthoDB" id="2356048at2759"/>
<proteinExistence type="predicted"/>
<keyword evidence="1" id="KW-1133">Transmembrane helix</keyword>
<protein>
    <submittedName>
        <fullName evidence="2">4807_t:CDS:1</fullName>
    </submittedName>
</protein>
<keyword evidence="1" id="KW-0472">Membrane</keyword>
<dbReference type="Proteomes" id="UP000789831">
    <property type="component" value="Unassembled WGS sequence"/>
</dbReference>
<feature type="transmembrane region" description="Helical" evidence="1">
    <location>
        <begin position="169"/>
        <end position="188"/>
    </location>
</feature>
<evidence type="ECO:0000256" key="1">
    <source>
        <dbReference type="SAM" id="Phobius"/>
    </source>
</evidence>
<evidence type="ECO:0000313" key="3">
    <source>
        <dbReference type="Proteomes" id="UP000789831"/>
    </source>
</evidence>
<organism evidence="2 3">
    <name type="scientific">Ambispora gerdemannii</name>
    <dbReference type="NCBI Taxonomy" id="144530"/>
    <lineage>
        <taxon>Eukaryota</taxon>
        <taxon>Fungi</taxon>
        <taxon>Fungi incertae sedis</taxon>
        <taxon>Mucoromycota</taxon>
        <taxon>Glomeromycotina</taxon>
        <taxon>Glomeromycetes</taxon>
        <taxon>Archaeosporales</taxon>
        <taxon>Ambisporaceae</taxon>
        <taxon>Ambispora</taxon>
    </lineage>
</organism>